<dbReference type="AlphaFoldDB" id="A0AAE0FP83"/>
<evidence type="ECO:0000313" key="3">
    <source>
        <dbReference type="Proteomes" id="UP001190700"/>
    </source>
</evidence>
<dbReference type="Proteomes" id="UP001190700">
    <property type="component" value="Unassembled WGS sequence"/>
</dbReference>
<gene>
    <name evidence="2" type="ORF">CYMTET_28501</name>
</gene>
<feature type="region of interest" description="Disordered" evidence="1">
    <location>
        <begin position="1"/>
        <end position="44"/>
    </location>
</feature>
<feature type="compositionally biased region" description="Basic and acidic residues" evidence="1">
    <location>
        <begin position="297"/>
        <end position="307"/>
    </location>
</feature>
<feature type="compositionally biased region" description="Basic and acidic residues" evidence="1">
    <location>
        <begin position="143"/>
        <end position="157"/>
    </location>
</feature>
<comment type="caution">
    <text evidence="2">The sequence shown here is derived from an EMBL/GenBank/DDBJ whole genome shotgun (WGS) entry which is preliminary data.</text>
</comment>
<feature type="region of interest" description="Disordered" evidence="1">
    <location>
        <begin position="104"/>
        <end position="392"/>
    </location>
</feature>
<evidence type="ECO:0000313" key="2">
    <source>
        <dbReference type="EMBL" id="KAK3262656.1"/>
    </source>
</evidence>
<accession>A0AAE0FP83</accession>
<sequence length="392" mass="46065">MRGRKAAPPVLMRKSPGWGNDGRRTNQYWERQQQRSREERREEWTQWEREEMILEQQRAKQLTEKRTELRQQGQQDLDKRRRDLQTFWQTMAKVDRAKEARLSEWEEKVRMYDENRDSEGWGFRDGRRGGREDVTEDGYADTRFPDRRSMDAPRGRYGEPPPRRGVQGGGRRALRSEERSRGPERAPERRASRSSPPFGRRREPTETDLRSSSNDRRREPTETDFRSSSNDRRREPTETDLRSSSNDRRREPTETDFRSSSNDRRRGPTETDFRSSSNDRRQPEGFRRGSPPPSSNARREPDSREDLSQWIELGGTPRRQPNSSMPPGAYDERDTGKAFQAGDGRSWKRNGGAVEGAFSSERETGRNLNGGEDRINVRRRERRPPSSRPPSR</sequence>
<feature type="compositionally biased region" description="Basic and acidic residues" evidence="1">
    <location>
        <begin position="174"/>
        <end position="191"/>
    </location>
</feature>
<feature type="compositionally biased region" description="Basic and acidic residues" evidence="1">
    <location>
        <begin position="104"/>
        <end position="133"/>
    </location>
</feature>
<name>A0AAE0FP83_9CHLO</name>
<feature type="compositionally biased region" description="Basic and acidic residues" evidence="1">
    <location>
        <begin position="200"/>
        <end position="287"/>
    </location>
</feature>
<keyword evidence="3" id="KW-1185">Reference proteome</keyword>
<dbReference type="EMBL" id="LGRX02016037">
    <property type="protein sequence ID" value="KAK3262656.1"/>
    <property type="molecule type" value="Genomic_DNA"/>
</dbReference>
<evidence type="ECO:0000256" key="1">
    <source>
        <dbReference type="SAM" id="MobiDB-lite"/>
    </source>
</evidence>
<reference evidence="2 3" key="1">
    <citation type="journal article" date="2015" name="Genome Biol. Evol.">
        <title>Comparative Genomics of a Bacterivorous Green Alga Reveals Evolutionary Causalities and Consequences of Phago-Mixotrophic Mode of Nutrition.</title>
        <authorList>
            <person name="Burns J.A."/>
            <person name="Paasch A."/>
            <person name="Narechania A."/>
            <person name="Kim E."/>
        </authorList>
    </citation>
    <scope>NUCLEOTIDE SEQUENCE [LARGE SCALE GENOMIC DNA]</scope>
    <source>
        <strain evidence="2 3">PLY_AMNH</strain>
    </source>
</reference>
<feature type="compositionally biased region" description="Basic and acidic residues" evidence="1">
    <location>
        <begin position="32"/>
        <end position="44"/>
    </location>
</feature>
<proteinExistence type="predicted"/>
<organism evidence="2 3">
    <name type="scientific">Cymbomonas tetramitiformis</name>
    <dbReference type="NCBI Taxonomy" id="36881"/>
    <lineage>
        <taxon>Eukaryota</taxon>
        <taxon>Viridiplantae</taxon>
        <taxon>Chlorophyta</taxon>
        <taxon>Pyramimonadophyceae</taxon>
        <taxon>Pyramimonadales</taxon>
        <taxon>Pyramimonadaceae</taxon>
        <taxon>Cymbomonas</taxon>
    </lineage>
</organism>
<feature type="region of interest" description="Disordered" evidence="1">
    <location>
        <begin position="62"/>
        <end position="81"/>
    </location>
</feature>
<feature type="compositionally biased region" description="Basic and acidic residues" evidence="1">
    <location>
        <begin position="360"/>
        <end position="378"/>
    </location>
</feature>
<protein>
    <submittedName>
        <fullName evidence="2">Uncharacterized protein</fullName>
    </submittedName>
</protein>